<comment type="caution">
    <text evidence="3">The sequence shown here is derived from an EMBL/GenBank/DDBJ whole genome shotgun (WGS) entry which is preliminary data.</text>
</comment>
<evidence type="ECO:0000313" key="3">
    <source>
        <dbReference type="EMBL" id="EKF27344.1"/>
    </source>
</evidence>
<reference evidence="3 4" key="1">
    <citation type="journal article" date="2012" name="BMC Genomics">
        <title>Comparative genomic analysis of human infective Trypanosoma cruzi lineages with the bat-restricted subspecies T. cruzi marinkellei.</title>
        <authorList>
            <person name="Franzen O."/>
            <person name="Talavera-Lopez C."/>
            <person name="Ochaya S."/>
            <person name="Butler C.E."/>
            <person name="Messenger L.A."/>
            <person name="Lewis M.D."/>
            <person name="Llewellyn M.S."/>
            <person name="Marinkelle C.J."/>
            <person name="Tyler K.M."/>
            <person name="Miles M.A."/>
            <person name="Andersson B."/>
        </authorList>
    </citation>
    <scope>NUCLEOTIDE SEQUENCE [LARGE SCALE GENOMIC DNA]</scope>
    <source>
        <strain evidence="3 4">B7</strain>
    </source>
</reference>
<proteinExistence type="inferred from homology"/>
<evidence type="ECO:0000256" key="1">
    <source>
        <dbReference type="ARBA" id="ARBA00008666"/>
    </source>
</evidence>
<feature type="compositionally biased region" description="Low complexity" evidence="2">
    <location>
        <begin position="1059"/>
        <end position="1070"/>
    </location>
</feature>
<feature type="region of interest" description="Disordered" evidence="2">
    <location>
        <begin position="1046"/>
        <end position="1075"/>
    </location>
</feature>
<feature type="region of interest" description="Disordered" evidence="2">
    <location>
        <begin position="1"/>
        <end position="48"/>
    </location>
</feature>
<feature type="compositionally biased region" description="Polar residues" evidence="2">
    <location>
        <begin position="820"/>
        <end position="838"/>
    </location>
</feature>
<feature type="compositionally biased region" description="Polar residues" evidence="2">
    <location>
        <begin position="39"/>
        <end position="48"/>
    </location>
</feature>
<dbReference type="Pfam" id="PF14922">
    <property type="entry name" value="FWWh"/>
    <property type="match status" value="1"/>
</dbReference>
<evidence type="ECO:0000256" key="2">
    <source>
        <dbReference type="SAM" id="MobiDB-lite"/>
    </source>
</evidence>
<gene>
    <name evidence="3" type="ORF">MOQ_008935</name>
</gene>
<dbReference type="Proteomes" id="UP000007350">
    <property type="component" value="Unassembled WGS sequence"/>
</dbReference>
<dbReference type="AlphaFoldDB" id="K2MNX7"/>
<evidence type="ECO:0000313" key="4">
    <source>
        <dbReference type="Proteomes" id="UP000007350"/>
    </source>
</evidence>
<dbReference type="OrthoDB" id="267475at2759"/>
<keyword evidence="4" id="KW-1185">Reference proteome</keyword>
<feature type="compositionally biased region" description="Polar residues" evidence="2">
    <location>
        <begin position="12"/>
        <end position="21"/>
    </location>
</feature>
<comment type="similarity">
    <text evidence="1">Belongs to the FAM227 family.</text>
</comment>
<organism evidence="3 4">
    <name type="scientific">Trypanosoma cruzi marinkellei</name>
    <dbReference type="NCBI Taxonomy" id="85056"/>
    <lineage>
        <taxon>Eukaryota</taxon>
        <taxon>Discoba</taxon>
        <taxon>Euglenozoa</taxon>
        <taxon>Kinetoplastea</taxon>
        <taxon>Metakinetoplastina</taxon>
        <taxon>Trypanosomatida</taxon>
        <taxon>Trypanosomatidae</taxon>
        <taxon>Trypanosoma</taxon>
        <taxon>Schizotrypanum</taxon>
    </lineage>
</organism>
<feature type="region of interest" description="Disordered" evidence="2">
    <location>
        <begin position="312"/>
        <end position="334"/>
    </location>
</feature>
<feature type="region of interest" description="Disordered" evidence="2">
    <location>
        <begin position="812"/>
        <end position="838"/>
    </location>
</feature>
<dbReference type="InterPro" id="IPR029417">
    <property type="entry name" value="FAM227"/>
</dbReference>
<sequence length="1202" mass="133013">MREDGRGLNADDASTSKNGSTLLAPLRRTQKQLEERQSSEVVHSSQYLNSSGEGLQEACMKMAAKPLQPISTMAAGAGSQRAGQAMTEHMPFDSAPTHLFESKPINTPNSLSLSPLQPFERQADRCDTNNSTGQLKQASFLQTRLEDSRGAALEHSLPRVRQTVVFVEGVSNSHTPSESANNKEFKPQLSHEQEQKINANTSITGWGSNHSPPFSEANNTSLPLNDVCNVFNHALGGRGTPPVTRLETQVNENPPKKAASIKKLGDINLSAFTQWCSENVVDPNVLMERRLGRRKSKRRMSNAWDLVSATTVRSRKTRGSSGSMGGATKQTTYNGSFGEMLTSEASTLKVPPKEAREGLNRRLKKDAQSLYSLELPKFDEETGTLGDACVFPRSLTVDVALEQVISQERGELRTKATGVGILRFLKEFDESREIIYLYFWYAIAHIRRIKSEKMLIGRYINLERIIRGAFPRYKAELPTIKQIGYILAKNNQTDGSITETNSVAAAREDVEMEEEVPPFFPAISNVHSHGGSGSIFSEEGGRTTSFPPFQKKKRSRASINAADTIQAFDEAVDKSLLQDPSIICLCNEAMNAFTAVQMEVYELAEFAQRCFHRLAVLFGQAFERLAEEKDEVLTAFTFIVPHTVYYVFVYCFPNDVVAGIFNAAMRMNLYRIFYFWCSGLVATYVRVNGWPRPLTDGKKGLLNGFGQQIGTPTLSQSTVSAISPISLKRRGSTFLASGESNNHGVSTAIGNSEIPLSPTAMSEGHLEALADDTFEEVDVEVANGHFRIVLEFKKYAKHVNYLLQELQKRTEDMHREAAHSSPQMTSTETENTSMGGMTQPDQFFNKLPAVQMNPSSQLHTVSWNGGSTKNKMPETRQLPRKSTVLIPNNNYDAAGNSNEVVLPAISQMNGTVKRTKTLSVNHDCILSAFPLNHTAVHVKKYMMRPMGIAPAEVPLPPLNDPSTEGSNGPEAASSHADKYHALPSVRTVKVPLPVASPFFQHYSSKRLATNAAGINEKSASRKMMPSGKSQLSSFECVIPAAVGSQSSTNSHLMTRRSSVRASSSSTPTLSIPQKRDVGVKNTTNSLMLPHVGRKAINVMLIPPSDAQLRPLQFKTLTREVTRRQLEIERQMDHLSGREQILRRKYDAETQQGSRRVHQLLSECRSDKQKLEAYAVFLNDKRHKNESIVGRKGKNSPLKGIKR</sequence>
<dbReference type="EMBL" id="AHKC01018399">
    <property type="protein sequence ID" value="EKF27344.1"/>
    <property type="molecule type" value="Genomic_DNA"/>
</dbReference>
<accession>K2MNX7</accession>
<name>K2MNX7_TRYCR</name>
<feature type="region of interest" description="Disordered" evidence="2">
    <location>
        <begin position="955"/>
        <end position="975"/>
    </location>
</feature>
<protein>
    <submittedName>
        <fullName evidence="3">Uncharacterized protein</fullName>
    </submittedName>
</protein>